<dbReference type="SUPFAM" id="SSF160467">
    <property type="entry name" value="PH0987 N-terminal domain-like"/>
    <property type="match status" value="1"/>
</dbReference>
<dbReference type="Pfam" id="PF02682">
    <property type="entry name" value="CT_C_D"/>
    <property type="match status" value="1"/>
</dbReference>
<evidence type="ECO:0000313" key="6">
    <source>
        <dbReference type="Proteomes" id="UP001589810"/>
    </source>
</evidence>
<gene>
    <name evidence="5" type="ORF">ACFFH7_14155</name>
</gene>
<dbReference type="EMBL" id="JBHLUD010000004">
    <property type="protein sequence ID" value="MFC0542635.1"/>
    <property type="molecule type" value="Genomic_DNA"/>
</dbReference>
<comment type="caution">
    <text evidence="5">The sequence shown here is derived from an EMBL/GenBank/DDBJ whole genome shotgun (WGS) entry which is preliminary data.</text>
</comment>
<proteinExistence type="predicted"/>
<dbReference type="SUPFAM" id="SSF50891">
    <property type="entry name" value="Cyclophilin-like"/>
    <property type="match status" value="1"/>
</dbReference>
<feature type="domain" description="Carboxyltransferase" evidence="4">
    <location>
        <begin position="2"/>
        <end position="203"/>
    </location>
</feature>
<accession>A0ABV6MQP7</accession>
<protein>
    <submittedName>
        <fullName evidence="5">Allophanate hydrolase subunit 1</fullName>
    </submittedName>
</protein>
<dbReference type="InterPro" id="IPR029000">
    <property type="entry name" value="Cyclophilin-like_dom_sf"/>
</dbReference>
<evidence type="ECO:0000256" key="1">
    <source>
        <dbReference type="ARBA" id="ARBA00022741"/>
    </source>
</evidence>
<dbReference type="PANTHER" id="PTHR34698:SF2">
    <property type="entry name" value="5-OXOPROLINASE SUBUNIT B"/>
    <property type="match status" value="1"/>
</dbReference>
<dbReference type="RefSeq" id="WP_273941051.1">
    <property type="nucleotide sequence ID" value="NZ_CP097263.1"/>
</dbReference>
<evidence type="ECO:0000259" key="4">
    <source>
        <dbReference type="SMART" id="SM00796"/>
    </source>
</evidence>
<dbReference type="Gene3D" id="2.40.100.10">
    <property type="entry name" value="Cyclophilin-like"/>
    <property type="match status" value="1"/>
</dbReference>
<evidence type="ECO:0000313" key="5">
    <source>
        <dbReference type="EMBL" id="MFC0542635.1"/>
    </source>
</evidence>
<dbReference type="Gene3D" id="3.30.1360.40">
    <property type="match status" value="1"/>
</dbReference>
<keyword evidence="2 5" id="KW-0378">Hydrolase</keyword>
<dbReference type="Proteomes" id="UP001589810">
    <property type="component" value="Unassembled WGS sequence"/>
</dbReference>
<dbReference type="InterPro" id="IPR003833">
    <property type="entry name" value="CT_C_D"/>
</dbReference>
<reference evidence="5 6" key="1">
    <citation type="submission" date="2024-09" db="EMBL/GenBank/DDBJ databases">
        <authorList>
            <person name="Sun Q."/>
            <person name="Mori K."/>
        </authorList>
    </citation>
    <scope>NUCLEOTIDE SEQUENCE [LARGE SCALE GENOMIC DNA]</scope>
    <source>
        <strain evidence="5 6">TBRC 1432</strain>
    </source>
</reference>
<evidence type="ECO:0000256" key="3">
    <source>
        <dbReference type="ARBA" id="ARBA00022840"/>
    </source>
</evidence>
<keyword evidence="6" id="KW-1185">Reference proteome</keyword>
<dbReference type="SMART" id="SM00796">
    <property type="entry name" value="AHS1"/>
    <property type="match status" value="1"/>
</dbReference>
<dbReference type="GO" id="GO:0016787">
    <property type="term" value="F:hydrolase activity"/>
    <property type="evidence" value="ECO:0007669"/>
    <property type="project" value="UniProtKB-KW"/>
</dbReference>
<name>A0ABV6MQP7_9PSEU</name>
<dbReference type="InterPro" id="IPR010016">
    <property type="entry name" value="PxpB"/>
</dbReference>
<evidence type="ECO:0000256" key="2">
    <source>
        <dbReference type="ARBA" id="ARBA00022801"/>
    </source>
</evidence>
<organism evidence="5 6">
    <name type="scientific">Kutzneria chonburiensis</name>
    <dbReference type="NCBI Taxonomy" id="1483604"/>
    <lineage>
        <taxon>Bacteria</taxon>
        <taxon>Bacillati</taxon>
        <taxon>Actinomycetota</taxon>
        <taxon>Actinomycetes</taxon>
        <taxon>Pseudonocardiales</taxon>
        <taxon>Pseudonocardiaceae</taxon>
        <taxon>Kutzneria</taxon>
    </lineage>
</organism>
<sequence length="207" mass="21951">MPYGDSAVLVTATGGTAEERWSAVQRLADVIEADQVTGVRDLVATYDSVLVEFDCTLTTHDEVASTCRAASGRPVRSTTPPTTWRVPVVYGGEHGPDLPDVAVQLGLSPEAVVGLHVETSWVVRFTGSPVGAPMMDGSRLPGPISRCPSPRTRVPTGSVAVSGRQCVIYPVSSPGGWRLIGRTPAHLSPRPGDVVRFEPITRWPTGV</sequence>
<keyword evidence="1" id="KW-0547">Nucleotide-binding</keyword>
<keyword evidence="3" id="KW-0067">ATP-binding</keyword>
<dbReference type="PANTHER" id="PTHR34698">
    <property type="entry name" value="5-OXOPROLINASE SUBUNIT B"/>
    <property type="match status" value="1"/>
</dbReference>